<dbReference type="Proteomes" id="UP000315938">
    <property type="component" value="Unassembled WGS sequence"/>
</dbReference>
<reference evidence="1 2" key="1">
    <citation type="submission" date="2019-07" db="EMBL/GenBank/DDBJ databases">
        <title>Genome sequence of Acholeplasma laidlawii strain with increased resistance to erythromycin.</title>
        <authorList>
            <person name="Medvedeva E.S."/>
            <person name="Baranova N.B."/>
            <person name="Siniagina M.N."/>
            <person name="Mouzykantov A."/>
            <person name="Chernova O.A."/>
            <person name="Chernov V.M."/>
        </authorList>
    </citation>
    <scope>NUCLEOTIDE SEQUENCE [LARGE SCALE GENOMIC DNA]</scope>
    <source>
        <strain evidence="1 2">PG8REry</strain>
    </source>
</reference>
<dbReference type="GO" id="GO:0006006">
    <property type="term" value="P:glucose metabolic process"/>
    <property type="evidence" value="ECO:0007669"/>
    <property type="project" value="TreeGrafter"/>
</dbReference>
<proteinExistence type="predicted"/>
<evidence type="ECO:0000313" key="2">
    <source>
        <dbReference type="Proteomes" id="UP000315938"/>
    </source>
</evidence>
<dbReference type="GO" id="GO:0004034">
    <property type="term" value="F:aldose 1-epimerase activity"/>
    <property type="evidence" value="ECO:0007669"/>
    <property type="project" value="TreeGrafter"/>
</dbReference>
<dbReference type="RefSeq" id="WP_012242264.1">
    <property type="nucleotide sequence ID" value="NZ_JACAOE010000001.1"/>
</dbReference>
<dbReference type="InterPro" id="IPR014718">
    <property type="entry name" value="GH-type_carb-bd"/>
</dbReference>
<dbReference type="Pfam" id="PF01263">
    <property type="entry name" value="Aldose_epim"/>
    <property type="match status" value="1"/>
</dbReference>
<evidence type="ECO:0008006" key="3">
    <source>
        <dbReference type="Google" id="ProtNLM"/>
    </source>
</evidence>
<dbReference type="EMBL" id="VKID01000001">
    <property type="protein sequence ID" value="TRY00237.1"/>
    <property type="molecule type" value="Genomic_DNA"/>
</dbReference>
<dbReference type="GeneID" id="41338499"/>
<protein>
    <recommendedName>
        <fullName evidence="3">Aldose 1-epimerase</fullName>
    </recommendedName>
</protein>
<evidence type="ECO:0000313" key="1">
    <source>
        <dbReference type="EMBL" id="TRY00237.1"/>
    </source>
</evidence>
<organism evidence="1 2">
    <name type="scientific">Acholeplasma laidlawii</name>
    <dbReference type="NCBI Taxonomy" id="2148"/>
    <lineage>
        <taxon>Bacteria</taxon>
        <taxon>Bacillati</taxon>
        <taxon>Mycoplasmatota</taxon>
        <taxon>Mollicutes</taxon>
        <taxon>Acholeplasmatales</taxon>
        <taxon>Acholeplasmataceae</taxon>
        <taxon>Acholeplasma</taxon>
    </lineage>
</organism>
<dbReference type="PANTHER" id="PTHR10091">
    <property type="entry name" value="ALDOSE-1-EPIMERASE"/>
    <property type="match status" value="1"/>
</dbReference>
<sequence>MYKTYVLENDYLKVEAIDYAASIYQIYLKDNGTLKPLLATPKTKDLFIENTLNYGRTVGRTAGRLYPTEDTIKYVDFKGEPSYMHGGPNRFGTKTFKVRKHTSDSIEFELNVKDMSDGYLGNLNVLITYRIFQGSLVVWHQAKSDKDTLLNLTFHPYFNLEQSNHIRNHELKIESSTYLSQNEHKIFAYENDVEGTHRDFRTFKPLIINEHNALDDIYLLPKDRYTATLRTKDIQMQVYTNYPALVVYTQKKVNNTDLVNAKKDELYTGVAIECQKSQKDLNVLKHDRVYDHYIMYSFNKI</sequence>
<accession>A0A553IJ50</accession>
<dbReference type="PANTHER" id="PTHR10091:SF0">
    <property type="entry name" value="GALACTOSE MUTAROTASE"/>
    <property type="match status" value="1"/>
</dbReference>
<dbReference type="Gene3D" id="2.70.98.10">
    <property type="match status" value="1"/>
</dbReference>
<dbReference type="GO" id="GO:0005737">
    <property type="term" value="C:cytoplasm"/>
    <property type="evidence" value="ECO:0007669"/>
    <property type="project" value="TreeGrafter"/>
</dbReference>
<name>A0A553IJ50_ACHLA</name>
<dbReference type="SUPFAM" id="SSF74650">
    <property type="entry name" value="Galactose mutarotase-like"/>
    <property type="match status" value="1"/>
</dbReference>
<gene>
    <name evidence="1" type="ORF">FNV44_04090</name>
</gene>
<dbReference type="InterPro" id="IPR008183">
    <property type="entry name" value="Aldose_1/G6P_1-epimerase"/>
</dbReference>
<dbReference type="InterPro" id="IPR011013">
    <property type="entry name" value="Gal_mutarotase_sf_dom"/>
</dbReference>
<dbReference type="AlphaFoldDB" id="A0A553IJ50"/>
<dbReference type="OMA" id="LENDHGM"/>
<dbReference type="GO" id="GO:0030246">
    <property type="term" value="F:carbohydrate binding"/>
    <property type="evidence" value="ECO:0007669"/>
    <property type="project" value="InterPro"/>
</dbReference>
<comment type="caution">
    <text evidence="1">The sequence shown here is derived from an EMBL/GenBank/DDBJ whole genome shotgun (WGS) entry which is preliminary data.</text>
</comment>
<dbReference type="GO" id="GO:0033499">
    <property type="term" value="P:galactose catabolic process via UDP-galactose, Leloir pathway"/>
    <property type="evidence" value="ECO:0007669"/>
    <property type="project" value="TreeGrafter"/>
</dbReference>